<evidence type="ECO:0000313" key="6">
    <source>
        <dbReference type="Proteomes" id="UP001501343"/>
    </source>
</evidence>
<dbReference type="RefSeq" id="WP_248145010.1">
    <property type="nucleotide sequence ID" value="NZ_BAAAOF010000002.1"/>
</dbReference>
<keyword evidence="3" id="KW-1133">Transmembrane helix</keyword>
<gene>
    <name evidence="5" type="ORF">GCM10009775_04730</name>
</gene>
<accession>A0ABN2P8P2</accession>
<keyword evidence="6" id="KW-1185">Reference proteome</keyword>
<feature type="transmembrane region" description="Helical" evidence="3">
    <location>
        <begin position="430"/>
        <end position="451"/>
    </location>
</feature>
<feature type="transmembrane region" description="Helical" evidence="3">
    <location>
        <begin position="472"/>
        <end position="493"/>
    </location>
</feature>
<dbReference type="PANTHER" id="PTHR37813">
    <property type="entry name" value="FELS-2 PROPHAGE PROTEIN"/>
    <property type="match status" value="1"/>
</dbReference>
<feature type="compositionally biased region" description="Basic and acidic residues" evidence="2">
    <location>
        <begin position="31"/>
        <end position="57"/>
    </location>
</feature>
<feature type="region of interest" description="Disordered" evidence="2">
    <location>
        <begin position="31"/>
        <end position="65"/>
    </location>
</feature>
<comment type="caution">
    <text evidence="5">The sequence shown here is derived from an EMBL/GenBank/DDBJ whole genome shotgun (WGS) entry which is preliminary data.</text>
</comment>
<dbReference type="Pfam" id="PF10145">
    <property type="entry name" value="PhageMin_Tail"/>
    <property type="match status" value="1"/>
</dbReference>
<evidence type="ECO:0000256" key="1">
    <source>
        <dbReference type="ARBA" id="ARBA00022612"/>
    </source>
</evidence>
<sequence>MSFDAGALMFRIQTVGAKVAQAELKQLDDQVKNTTKSAKESKKPLDEQAKATEEVGKKSLTAAQKQRLQEKAAREQKQAAEEQARAFKELSGILIGAGVAVTALVTLSVVKFTQFDAQMSNVRAATMSTAAEQKLLGEAALQAGADTAYSATEAAAAEEELAKAGMSVSDIVGGSLNGALALAAAGQLQVARSAEIMATTLKQFKLPAEQAAHVSDILAAGAGKAQGSVDDLALALQYVGPVAAGLNISLEETGGTLAYLASQGILGERAGTGLRGVLMSLTAPSAIATRTMGEYGIEIFDAAGNMKSMATISQILQDRLGGLTEAERSAALGRIFGNEQITTARILYSGGAKAIDEWTDAVDDSGYAAEQAAIRQDNLAGDVEKLGGAFETALIKTGSGANDTLREMVQTITELVDWYGELPDEVQATALVIGVAGAAVLLFQGSVLGLTAKFAELKKTLDAADISLGRTALTGVGVGIALAGVITVVSLLAQKQAEARQRAESYASALKQGADSVREFVAAELELRQSALGLEYDSAYEAAEKLGIGVDLVTSAAEGNAAAMKQLKEELAAGGFGSDEFKAKLDELGLTLTEYSLLSTTVTQAVEGLNEARDRGTKANERANEVTEDGIDSSKTAAEAYMTTSDAVGDLEGSLSELIDTIFEANRSNLDTREANRRLIESFSEFDAALAEHGNSLDLNTEAGRENEANLDAIAEAAMDAAKATSESGGGYEEYRASLESSRQSLLDRINDLGITGQAAEDLADKILAIPTESEWKMVAEVDEAATRIERIQNAIAALNDKTITVTVARPDGTPLSDQQIANQFGFGSADGNLIESYANGGVRENHVAQMARAGAWRVWAEPETGGETYVPHAPSKRARSEQIMSETARIFGGTYIPAGAAQYANGSPVSSAPSRAPQPTVVEEHIHLNVDGRELIEVIRRHDRSV</sequence>
<dbReference type="Proteomes" id="UP001501343">
    <property type="component" value="Unassembled WGS sequence"/>
</dbReference>
<evidence type="ECO:0000313" key="5">
    <source>
        <dbReference type="EMBL" id="GAA1915324.1"/>
    </source>
</evidence>
<proteinExistence type="predicted"/>
<protein>
    <recommendedName>
        <fullName evidence="4">Phage tail tape measure protein domain-containing protein</fullName>
    </recommendedName>
</protein>
<dbReference type="InterPro" id="IPR010090">
    <property type="entry name" value="Phage_tape_meas"/>
</dbReference>
<keyword evidence="3" id="KW-0472">Membrane</keyword>
<dbReference type="NCBIfam" id="TIGR01760">
    <property type="entry name" value="tape_meas_TP901"/>
    <property type="match status" value="1"/>
</dbReference>
<keyword evidence="1" id="KW-1188">Viral release from host cell</keyword>
<dbReference type="EMBL" id="BAAAOF010000002">
    <property type="protein sequence ID" value="GAA1915324.1"/>
    <property type="molecule type" value="Genomic_DNA"/>
</dbReference>
<evidence type="ECO:0000256" key="3">
    <source>
        <dbReference type="SAM" id="Phobius"/>
    </source>
</evidence>
<name>A0ABN2P8P2_9MICO</name>
<dbReference type="PANTHER" id="PTHR37813:SF1">
    <property type="entry name" value="FELS-2 PROPHAGE PROTEIN"/>
    <property type="match status" value="1"/>
</dbReference>
<evidence type="ECO:0000259" key="4">
    <source>
        <dbReference type="Pfam" id="PF10145"/>
    </source>
</evidence>
<feature type="domain" description="Phage tail tape measure protein" evidence="4">
    <location>
        <begin position="138"/>
        <end position="337"/>
    </location>
</feature>
<keyword evidence="3" id="KW-0812">Transmembrane</keyword>
<evidence type="ECO:0000256" key="2">
    <source>
        <dbReference type="SAM" id="MobiDB-lite"/>
    </source>
</evidence>
<reference evidence="5 6" key="1">
    <citation type="journal article" date="2019" name="Int. J. Syst. Evol. Microbiol.">
        <title>The Global Catalogue of Microorganisms (GCM) 10K type strain sequencing project: providing services to taxonomists for standard genome sequencing and annotation.</title>
        <authorList>
            <consortium name="The Broad Institute Genomics Platform"/>
            <consortium name="The Broad Institute Genome Sequencing Center for Infectious Disease"/>
            <person name="Wu L."/>
            <person name="Ma J."/>
        </authorList>
    </citation>
    <scope>NUCLEOTIDE SEQUENCE [LARGE SCALE GENOMIC DNA]</scope>
    <source>
        <strain evidence="5 6">JCM 14900</strain>
    </source>
</reference>
<organism evidence="5 6">
    <name type="scientific">Microbacterium aoyamense</name>
    <dbReference type="NCBI Taxonomy" id="344166"/>
    <lineage>
        <taxon>Bacteria</taxon>
        <taxon>Bacillati</taxon>
        <taxon>Actinomycetota</taxon>
        <taxon>Actinomycetes</taxon>
        <taxon>Micrococcales</taxon>
        <taxon>Microbacteriaceae</taxon>
        <taxon>Microbacterium</taxon>
    </lineage>
</organism>